<accession>A0A538U572</accession>
<feature type="region of interest" description="Disordered" evidence="1">
    <location>
        <begin position="243"/>
        <end position="299"/>
    </location>
</feature>
<sequence length="355" mass="40693">MFTTATLMGCLRPILHWVRARLAVDSRSPLRVLQRVVAVESCRVPTPVPIPVPRRPRMFAALMVAALAAIATLPNVSLAQQWRHDDWNDDDRGVDVTAGGQLIDVQVQVEGLGTVPLFTAPRRFDRRYFQAYHGRNYSLVVRNQTNRRVGVLIDVDGLNVISGQRSSLSRNESMYVLDPFESTVIRGWRTSLDQVRRFVFVDENRSYAERTGQANGDMGWIRVMAFREQRRYWDVPGKIRSWDREDEPAPYGENFDERQKQAPREGIQGLDRAPAPSARSFTDEQENPGTGWGEQSRDHVSRTQFLAEATQTDEIILRYEYANGLRALGIHTWGGRERTWERDRGELGFAQPPRW</sequence>
<dbReference type="Proteomes" id="UP000319836">
    <property type="component" value="Unassembled WGS sequence"/>
</dbReference>
<proteinExistence type="predicted"/>
<gene>
    <name evidence="2" type="ORF">E6K80_06750</name>
</gene>
<organism evidence="2 3">
    <name type="scientific">Eiseniibacteriota bacterium</name>
    <dbReference type="NCBI Taxonomy" id="2212470"/>
    <lineage>
        <taxon>Bacteria</taxon>
        <taxon>Candidatus Eiseniibacteriota</taxon>
    </lineage>
</organism>
<name>A0A538U572_UNCEI</name>
<dbReference type="EMBL" id="VBPA01000159">
    <property type="protein sequence ID" value="TMQ71028.1"/>
    <property type="molecule type" value="Genomic_DNA"/>
</dbReference>
<dbReference type="AlphaFoldDB" id="A0A538U572"/>
<evidence type="ECO:0000256" key="1">
    <source>
        <dbReference type="SAM" id="MobiDB-lite"/>
    </source>
</evidence>
<comment type="caution">
    <text evidence="2">The sequence shown here is derived from an EMBL/GenBank/DDBJ whole genome shotgun (WGS) entry which is preliminary data.</text>
</comment>
<reference evidence="2 3" key="1">
    <citation type="journal article" date="2019" name="Nat. Microbiol.">
        <title>Mediterranean grassland soil C-N compound turnover is dependent on rainfall and depth, and is mediated by genomically divergent microorganisms.</title>
        <authorList>
            <person name="Diamond S."/>
            <person name="Andeer P.F."/>
            <person name="Li Z."/>
            <person name="Crits-Christoph A."/>
            <person name="Burstein D."/>
            <person name="Anantharaman K."/>
            <person name="Lane K.R."/>
            <person name="Thomas B.C."/>
            <person name="Pan C."/>
            <person name="Northen T.R."/>
            <person name="Banfield J.F."/>
        </authorList>
    </citation>
    <scope>NUCLEOTIDE SEQUENCE [LARGE SCALE GENOMIC DNA]</scope>
    <source>
        <strain evidence="2">WS_10</strain>
    </source>
</reference>
<evidence type="ECO:0000313" key="3">
    <source>
        <dbReference type="Proteomes" id="UP000319836"/>
    </source>
</evidence>
<evidence type="ECO:0000313" key="2">
    <source>
        <dbReference type="EMBL" id="TMQ71028.1"/>
    </source>
</evidence>
<protein>
    <submittedName>
        <fullName evidence="2">Uncharacterized protein</fullName>
    </submittedName>
</protein>